<dbReference type="PANTHER" id="PTHR31672:SF13">
    <property type="entry name" value="F-BOX PROTEIN CPR30-LIKE"/>
    <property type="match status" value="1"/>
</dbReference>
<evidence type="ECO:0000259" key="1">
    <source>
        <dbReference type="SMART" id="SM00256"/>
    </source>
</evidence>
<dbReference type="SUPFAM" id="SSF81383">
    <property type="entry name" value="F-box domain"/>
    <property type="match status" value="1"/>
</dbReference>
<dbReference type="InterPro" id="IPR036047">
    <property type="entry name" value="F-box-like_dom_sf"/>
</dbReference>
<comment type="caution">
    <text evidence="2">The sequence shown here is derived from an EMBL/GenBank/DDBJ whole genome shotgun (WGS) entry which is preliminary data.</text>
</comment>
<dbReference type="NCBIfam" id="TIGR01640">
    <property type="entry name" value="F_box_assoc_1"/>
    <property type="match status" value="1"/>
</dbReference>
<accession>A0ABR0CRU1</accession>
<reference evidence="2 3" key="1">
    <citation type="journal article" date="2023" name="bioRxiv">
        <title>Genome report: Whole genome sequence and annotation of Penstemon davidsonii.</title>
        <authorList>
            <person name="Ostevik K.L."/>
            <person name="Alabady M."/>
            <person name="Zhang M."/>
            <person name="Rausher M.D."/>
        </authorList>
    </citation>
    <scope>NUCLEOTIDE SEQUENCE [LARGE SCALE GENOMIC DNA]</scope>
    <source>
        <strain evidence="2">DNT005</strain>
        <tissue evidence="2">Whole leaf</tissue>
    </source>
</reference>
<dbReference type="Pfam" id="PF07734">
    <property type="entry name" value="FBA_1"/>
    <property type="match status" value="1"/>
</dbReference>
<dbReference type="InterPro" id="IPR006527">
    <property type="entry name" value="F-box-assoc_dom_typ1"/>
</dbReference>
<organism evidence="2 3">
    <name type="scientific">Penstemon davidsonii</name>
    <dbReference type="NCBI Taxonomy" id="160366"/>
    <lineage>
        <taxon>Eukaryota</taxon>
        <taxon>Viridiplantae</taxon>
        <taxon>Streptophyta</taxon>
        <taxon>Embryophyta</taxon>
        <taxon>Tracheophyta</taxon>
        <taxon>Spermatophyta</taxon>
        <taxon>Magnoliopsida</taxon>
        <taxon>eudicotyledons</taxon>
        <taxon>Gunneridae</taxon>
        <taxon>Pentapetalae</taxon>
        <taxon>asterids</taxon>
        <taxon>lamiids</taxon>
        <taxon>Lamiales</taxon>
        <taxon>Plantaginaceae</taxon>
        <taxon>Cheloneae</taxon>
        <taxon>Penstemon</taxon>
    </lineage>
</organism>
<protein>
    <recommendedName>
        <fullName evidence="1">F-box domain-containing protein</fullName>
    </recommendedName>
</protein>
<dbReference type="InterPro" id="IPR017451">
    <property type="entry name" value="F-box-assoc_interact_dom"/>
</dbReference>
<evidence type="ECO:0000313" key="2">
    <source>
        <dbReference type="EMBL" id="KAK4479489.1"/>
    </source>
</evidence>
<dbReference type="Proteomes" id="UP001291926">
    <property type="component" value="Unassembled WGS sequence"/>
</dbReference>
<dbReference type="Pfam" id="PF00646">
    <property type="entry name" value="F-box"/>
    <property type="match status" value="1"/>
</dbReference>
<feature type="domain" description="F-box" evidence="1">
    <location>
        <begin position="5"/>
        <end position="45"/>
    </location>
</feature>
<dbReference type="InterPro" id="IPR050796">
    <property type="entry name" value="SCF_F-box_component"/>
</dbReference>
<dbReference type="PANTHER" id="PTHR31672">
    <property type="entry name" value="BNACNNG10540D PROTEIN"/>
    <property type="match status" value="1"/>
</dbReference>
<dbReference type="EMBL" id="JAYDYQ010002687">
    <property type="protein sequence ID" value="KAK4479489.1"/>
    <property type="molecule type" value="Genomic_DNA"/>
</dbReference>
<dbReference type="Gene3D" id="1.20.1280.50">
    <property type="match status" value="1"/>
</dbReference>
<keyword evidence="3" id="KW-1185">Reference proteome</keyword>
<gene>
    <name evidence="2" type="ORF">RD792_015003</name>
</gene>
<evidence type="ECO:0000313" key="3">
    <source>
        <dbReference type="Proteomes" id="UP001291926"/>
    </source>
</evidence>
<dbReference type="InterPro" id="IPR001810">
    <property type="entry name" value="F-box_dom"/>
</dbReference>
<proteinExistence type="predicted"/>
<dbReference type="SMART" id="SM00256">
    <property type="entry name" value="FBOX"/>
    <property type="match status" value="1"/>
</dbReference>
<sequence length="378" mass="43808">MSDTLSADLLMGILSRVPAESLLGFRSVCKDWCRMIDDPYINIHLERQLLKTHDSSNGVGHLLLVNHNRQLCSLSLLNLLQFDCPLKFETTRMMNPNPLEDPGTSICLCNGLILVCCSRLYKLWSIWNPLTQELHELPPDSWSKIWMLDIFSGFGYDTSADDYKVLKHIQYVDPVERIFKYVTCAYSLKSNSWKRIEDFPFRIMQFGLDRSSGVFFNGALHWIGNRCHEDIQTENLIVAFDVKTEYCRSYPMPSLQLDGLECPILQLDELYGCLSLSLYSDFKRFEIWLMNDYGVENSWTKLLSIEEQFLIRFRSRTPRTINYLNSKGLILLQISKTLCLYDPGNNAMEEFGIPGNLKLFSSQVFRPSLVRIKKGVKW</sequence>
<name>A0ABR0CRU1_9LAMI</name>